<sequence length="265" mass="30061">MNARVLHYERNFFIIKFRSHEDLLTILGNCPYAVEGGLLVLRRCSDTEDLALDGIRIDKLSVRVRMHGVPITLLNYAGARDLAKRVGEVALVKEDYVSLHRLCWCFSEMQIQKNSQNKSSQTWKFQKKVDSKAADVVTDTQSSDSSFCMKIRKAQSDTDIPAHSKFSTLDKAKSRIKANSQGGWRMKVDSDDEDEPDSDIVDQPHRRKRHSKDSKAKFPRKVKKRSCEAALQDFPCSFQLQNQAQDSSSLNGIAAVEPEQLPSQK</sequence>
<dbReference type="EMBL" id="OX459120">
    <property type="protein sequence ID" value="CAI9098631.1"/>
    <property type="molecule type" value="Genomic_DNA"/>
</dbReference>
<keyword evidence="3" id="KW-1185">Reference proteome</keyword>
<feature type="region of interest" description="Disordered" evidence="1">
    <location>
        <begin position="177"/>
        <end position="222"/>
    </location>
</feature>
<feature type="region of interest" description="Disordered" evidence="1">
    <location>
        <begin position="242"/>
        <end position="265"/>
    </location>
</feature>
<feature type="compositionally biased region" description="Polar residues" evidence="1">
    <location>
        <begin position="242"/>
        <end position="251"/>
    </location>
</feature>
<dbReference type="AlphaFoldDB" id="A0AAV1CTJ5"/>
<name>A0AAV1CTJ5_OLDCO</name>
<protein>
    <submittedName>
        <fullName evidence="2">OLC1v1035310C1</fullName>
    </submittedName>
</protein>
<proteinExistence type="predicted"/>
<gene>
    <name evidence="2" type="ORF">OLC1_LOCUS8795</name>
</gene>
<organism evidence="2 3">
    <name type="scientific">Oldenlandia corymbosa var. corymbosa</name>
    <dbReference type="NCBI Taxonomy" id="529605"/>
    <lineage>
        <taxon>Eukaryota</taxon>
        <taxon>Viridiplantae</taxon>
        <taxon>Streptophyta</taxon>
        <taxon>Embryophyta</taxon>
        <taxon>Tracheophyta</taxon>
        <taxon>Spermatophyta</taxon>
        <taxon>Magnoliopsida</taxon>
        <taxon>eudicotyledons</taxon>
        <taxon>Gunneridae</taxon>
        <taxon>Pentapetalae</taxon>
        <taxon>asterids</taxon>
        <taxon>lamiids</taxon>
        <taxon>Gentianales</taxon>
        <taxon>Rubiaceae</taxon>
        <taxon>Rubioideae</taxon>
        <taxon>Spermacoceae</taxon>
        <taxon>Hedyotis-Oldenlandia complex</taxon>
        <taxon>Oldenlandia</taxon>
    </lineage>
</organism>
<dbReference type="Proteomes" id="UP001161247">
    <property type="component" value="Chromosome 3"/>
</dbReference>
<feature type="compositionally biased region" description="Acidic residues" evidence="1">
    <location>
        <begin position="190"/>
        <end position="200"/>
    </location>
</feature>
<accession>A0AAV1CTJ5</accession>
<feature type="compositionally biased region" description="Basic residues" evidence="1">
    <location>
        <begin position="205"/>
        <end position="222"/>
    </location>
</feature>
<evidence type="ECO:0000256" key="1">
    <source>
        <dbReference type="SAM" id="MobiDB-lite"/>
    </source>
</evidence>
<evidence type="ECO:0000313" key="2">
    <source>
        <dbReference type="EMBL" id="CAI9098631.1"/>
    </source>
</evidence>
<reference evidence="2" key="1">
    <citation type="submission" date="2023-03" db="EMBL/GenBank/DDBJ databases">
        <authorList>
            <person name="Julca I."/>
        </authorList>
    </citation>
    <scope>NUCLEOTIDE SEQUENCE</scope>
</reference>
<evidence type="ECO:0000313" key="3">
    <source>
        <dbReference type="Proteomes" id="UP001161247"/>
    </source>
</evidence>